<dbReference type="OrthoDB" id="9798835at2"/>
<evidence type="ECO:0000256" key="1">
    <source>
        <dbReference type="ARBA" id="ARBA00023015"/>
    </source>
</evidence>
<dbReference type="PANTHER" id="PTHR33154">
    <property type="entry name" value="TRANSCRIPTIONAL REGULATOR, ARSR FAMILY"/>
    <property type="match status" value="1"/>
</dbReference>
<dbReference type="eggNOG" id="COG0640">
    <property type="taxonomic scope" value="Bacteria"/>
</dbReference>
<gene>
    <name evidence="5" type="ORF">CD29_15290</name>
</gene>
<organism evidence="5 6">
    <name type="scientific">Ureibacillus manganicus DSM 26584</name>
    <dbReference type="NCBI Taxonomy" id="1384049"/>
    <lineage>
        <taxon>Bacteria</taxon>
        <taxon>Bacillati</taxon>
        <taxon>Bacillota</taxon>
        <taxon>Bacilli</taxon>
        <taxon>Bacillales</taxon>
        <taxon>Caryophanaceae</taxon>
        <taxon>Ureibacillus</taxon>
    </lineage>
</organism>
<proteinExistence type="predicted"/>
<dbReference type="InterPro" id="IPR001845">
    <property type="entry name" value="HTH_ArsR_DNA-bd_dom"/>
</dbReference>
<evidence type="ECO:0000259" key="4">
    <source>
        <dbReference type="PROSITE" id="PS50987"/>
    </source>
</evidence>
<dbReference type="NCBIfam" id="NF033788">
    <property type="entry name" value="HTH_metalloreg"/>
    <property type="match status" value="1"/>
</dbReference>
<dbReference type="PANTHER" id="PTHR33154:SF18">
    <property type="entry name" value="ARSENICAL RESISTANCE OPERON REPRESSOR"/>
    <property type="match status" value="1"/>
</dbReference>
<dbReference type="Pfam" id="PF01022">
    <property type="entry name" value="HTH_5"/>
    <property type="match status" value="1"/>
</dbReference>
<dbReference type="GO" id="GO:0003677">
    <property type="term" value="F:DNA binding"/>
    <property type="evidence" value="ECO:0007669"/>
    <property type="project" value="UniProtKB-KW"/>
</dbReference>
<dbReference type="GO" id="GO:0003700">
    <property type="term" value="F:DNA-binding transcription factor activity"/>
    <property type="evidence" value="ECO:0007669"/>
    <property type="project" value="InterPro"/>
</dbReference>
<dbReference type="Gene3D" id="1.10.10.10">
    <property type="entry name" value="Winged helix-like DNA-binding domain superfamily/Winged helix DNA-binding domain"/>
    <property type="match status" value="1"/>
</dbReference>
<evidence type="ECO:0000256" key="2">
    <source>
        <dbReference type="ARBA" id="ARBA00023125"/>
    </source>
</evidence>
<dbReference type="InterPro" id="IPR036388">
    <property type="entry name" value="WH-like_DNA-bd_sf"/>
</dbReference>
<dbReference type="PRINTS" id="PR00778">
    <property type="entry name" value="HTHARSR"/>
</dbReference>
<dbReference type="RefSeq" id="WP_036188456.1">
    <property type="nucleotide sequence ID" value="NZ_AVDA01000020.1"/>
</dbReference>
<dbReference type="EMBL" id="JPVN01000020">
    <property type="protein sequence ID" value="KGR77230.1"/>
    <property type="molecule type" value="Genomic_DNA"/>
</dbReference>
<dbReference type="CDD" id="cd00090">
    <property type="entry name" value="HTH_ARSR"/>
    <property type="match status" value="1"/>
</dbReference>
<dbReference type="AlphaFoldDB" id="A0A0A3I168"/>
<evidence type="ECO:0000256" key="3">
    <source>
        <dbReference type="ARBA" id="ARBA00023163"/>
    </source>
</evidence>
<protein>
    <submittedName>
        <fullName evidence="5">Transcriptional regulator</fullName>
    </submittedName>
</protein>
<dbReference type="PROSITE" id="PS50987">
    <property type="entry name" value="HTH_ARSR_2"/>
    <property type="match status" value="1"/>
</dbReference>
<evidence type="ECO:0000313" key="5">
    <source>
        <dbReference type="EMBL" id="KGR77230.1"/>
    </source>
</evidence>
<feature type="domain" description="HTH arsR-type" evidence="4">
    <location>
        <begin position="1"/>
        <end position="92"/>
    </location>
</feature>
<keyword evidence="6" id="KW-1185">Reference proteome</keyword>
<dbReference type="SMART" id="SM00418">
    <property type="entry name" value="HTH_ARSR"/>
    <property type="match status" value="1"/>
</dbReference>
<keyword evidence="3" id="KW-0804">Transcription</keyword>
<dbReference type="STRING" id="1384049.CD29_15290"/>
<dbReference type="Proteomes" id="UP000030416">
    <property type="component" value="Unassembled WGS sequence"/>
</dbReference>
<reference evidence="5 6" key="1">
    <citation type="submission" date="2014-02" db="EMBL/GenBank/DDBJ databases">
        <title>Draft genome sequence of Lysinibacillus manganicus DSM 26584T.</title>
        <authorList>
            <person name="Zhang F."/>
            <person name="Wang G."/>
            <person name="Zhang L."/>
        </authorList>
    </citation>
    <scope>NUCLEOTIDE SEQUENCE [LARGE SCALE GENOMIC DNA]</scope>
    <source>
        <strain evidence="5 6">DSM 26584</strain>
    </source>
</reference>
<dbReference type="InterPro" id="IPR011991">
    <property type="entry name" value="ArsR-like_HTH"/>
</dbReference>
<dbReference type="InterPro" id="IPR036390">
    <property type="entry name" value="WH_DNA-bd_sf"/>
</dbReference>
<name>A0A0A3I168_9BACL</name>
<accession>A0A0A3I168</accession>
<sequence length="100" mass="11061">MDIQFLEKQLKAVSDANRLTLLSCLKSGETCVCDLVDVIGLSQPAVSQQLKKLEEAGIVTARKVGTWKHYRIVEEQSPAIRAIIDQLETKSPNQCTTCQS</sequence>
<comment type="caution">
    <text evidence="5">The sequence shown here is derived from an EMBL/GenBank/DDBJ whole genome shotgun (WGS) entry which is preliminary data.</text>
</comment>
<dbReference type="SUPFAM" id="SSF46785">
    <property type="entry name" value="Winged helix' DNA-binding domain"/>
    <property type="match status" value="1"/>
</dbReference>
<keyword evidence="1" id="KW-0805">Transcription regulation</keyword>
<dbReference type="InterPro" id="IPR051081">
    <property type="entry name" value="HTH_MetalResp_TranReg"/>
</dbReference>
<evidence type="ECO:0000313" key="6">
    <source>
        <dbReference type="Proteomes" id="UP000030416"/>
    </source>
</evidence>
<keyword evidence="2" id="KW-0238">DNA-binding</keyword>